<evidence type="ECO:0000313" key="1">
    <source>
        <dbReference type="EMBL" id="WNH01346.1"/>
    </source>
</evidence>
<dbReference type="EMBL" id="CP133647">
    <property type="protein sequence ID" value="WNH01346.1"/>
    <property type="molecule type" value="Genomic_DNA"/>
</dbReference>
<proteinExistence type="predicted"/>
<evidence type="ECO:0008006" key="3">
    <source>
        <dbReference type="Google" id="ProtNLM"/>
    </source>
</evidence>
<keyword evidence="2" id="KW-1185">Reference proteome</keyword>
<gene>
    <name evidence="1" type="ORF">QL112_016240</name>
</gene>
<dbReference type="GeneID" id="88857139"/>
<dbReference type="RefSeq" id="WP_189761341.1">
    <property type="nucleotide sequence ID" value="NZ_CAWPOC010000132.1"/>
</dbReference>
<protein>
    <recommendedName>
        <fullName evidence="3">Bacteriophage protein</fullName>
    </recommendedName>
</protein>
<accession>A0ABY9XFK6</accession>
<sequence length="121" mass="13702">MKIRINEDGSITVRTNRCTASYGKNGKLKLARGCFKAISEIPETLVIHNAFEPKAEKEQATMACDSFKVFHAASGPYIKSATIDSAKINQARDEHLRQIVREEIRQFVTRESERGGLFSRW</sequence>
<dbReference type="Proteomes" id="UP001300348">
    <property type="component" value="Chromosome"/>
</dbReference>
<name>A0ABY9XFK6_9GAMM</name>
<evidence type="ECO:0000313" key="2">
    <source>
        <dbReference type="Proteomes" id="UP001300348"/>
    </source>
</evidence>
<reference evidence="1 2" key="1">
    <citation type="journal article" date="2023" name="Access Microbiol">
        <title>The genome of a steinernematid-associated Pseudomonas piscis bacterium encodes the biosynthesis of insect toxins.</title>
        <authorList>
            <person name="Awori R.M."/>
            <person name="Hendre P."/>
            <person name="Amugune N.O."/>
        </authorList>
    </citation>
    <scope>NUCLEOTIDE SEQUENCE [LARGE SCALE GENOMIC DNA]</scope>
    <source>
        <strain evidence="1 2">97</strain>
    </source>
</reference>
<organism evidence="1 2">
    <name type="scientific">Xenorhabdus griffiniae</name>
    <dbReference type="NCBI Taxonomy" id="351672"/>
    <lineage>
        <taxon>Bacteria</taxon>
        <taxon>Pseudomonadati</taxon>
        <taxon>Pseudomonadota</taxon>
        <taxon>Gammaproteobacteria</taxon>
        <taxon>Enterobacterales</taxon>
        <taxon>Morganellaceae</taxon>
        <taxon>Xenorhabdus</taxon>
    </lineage>
</organism>